<dbReference type="InterPro" id="IPR036796">
    <property type="entry name" value="Ribosomal_uL11_N_sf"/>
</dbReference>
<keyword evidence="3 7" id="KW-0687">Ribonucleoprotein</keyword>
<dbReference type="CDD" id="cd00349">
    <property type="entry name" value="Ribosomal_L11"/>
    <property type="match status" value="1"/>
</dbReference>
<dbReference type="PANTHER" id="PTHR11661:SF1">
    <property type="entry name" value="LARGE RIBOSOMAL SUBUNIT PROTEIN UL11M"/>
    <property type="match status" value="1"/>
</dbReference>
<evidence type="ECO:0000256" key="7">
    <source>
        <dbReference type="RuleBase" id="RU003978"/>
    </source>
</evidence>
<evidence type="ECO:0000259" key="9">
    <source>
        <dbReference type="Pfam" id="PF03946"/>
    </source>
</evidence>
<dbReference type="SMART" id="SM00649">
    <property type="entry name" value="RL11"/>
    <property type="match status" value="1"/>
</dbReference>
<dbReference type="Pfam" id="PF03946">
    <property type="entry name" value="Ribosomal_L11_N"/>
    <property type="match status" value="1"/>
</dbReference>
<organism evidence="10 11">
    <name type="scientific">Meloidogyne hapla</name>
    <name type="common">Root-knot nematode worm</name>
    <dbReference type="NCBI Taxonomy" id="6305"/>
    <lineage>
        <taxon>Eukaryota</taxon>
        <taxon>Metazoa</taxon>
        <taxon>Ecdysozoa</taxon>
        <taxon>Nematoda</taxon>
        <taxon>Chromadorea</taxon>
        <taxon>Rhabditida</taxon>
        <taxon>Tylenchina</taxon>
        <taxon>Tylenchomorpha</taxon>
        <taxon>Tylenchoidea</taxon>
        <taxon>Meloidogynidae</taxon>
        <taxon>Meloidogyninae</taxon>
        <taxon>Meloidogyne</taxon>
    </lineage>
</organism>
<evidence type="ECO:0000259" key="8">
    <source>
        <dbReference type="Pfam" id="PF00298"/>
    </source>
</evidence>
<dbReference type="GO" id="GO:0003735">
    <property type="term" value="F:structural constituent of ribosome"/>
    <property type="evidence" value="ECO:0007669"/>
    <property type="project" value="InterPro"/>
</dbReference>
<dbReference type="GO" id="GO:0005762">
    <property type="term" value="C:mitochondrial large ribosomal subunit"/>
    <property type="evidence" value="ECO:0007669"/>
    <property type="project" value="TreeGrafter"/>
</dbReference>
<reference evidence="11" key="1">
    <citation type="submission" date="2016-11" db="UniProtKB">
        <authorList>
            <consortium name="WormBaseParasite"/>
        </authorList>
    </citation>
    <scope>IDENTIFICATION</scope>
</reference>
<name>A0A1I8B1K5_MELHA</name>
<feature type="domain" description="Large ribosomal subunit protein uL11 C-terminal" evidence="8">
    <location>
        <begin position="90"/>
        <end position="134"/>
    </location>
</feature>
<dbReference type="HAMAP" id="MF_00736">
    <property type="entry name" value="Ribosomal_uL11"/>
    <property type="match status" value="1"/>
</dbReference>
<evidence type="ECO:0000256" key="2">
    <source>
        <dbReference type="ARBA" id="ARBA00022980"/>
    </source>
</evidence>
<sequence>MSAWKAYKALLTKRENLQKAMQDPRVKTTIRAQMASPAPPLGPALGQRGVNVGNFCKEFNTVTENIKNATILPVTVHVRPDRTYEIEIETPTTKWLLMQAAGIRKEKQEDDEITGKLSVKHIYEIAKIKSTDKAMIGVPIKVFNLKFFFGMKCPFLNCFKREICQMVIERAAEIGIKVQYEDLDPDEYKQFLDMRREVVKQQLEEIAKQEAAKLLRI</sequence>
<evidence type="ECO:0000256" key="6">
    <source>
        <dbReference type="ARBA" id="ARBA00041455"/>
    </source>
</evidence>
<keyword evidence="10" id="KW-1185">Reference proteome</keyword>
<evidence type="ECO:0000313" key="11">
    <source>
        <dbReference type="WBParaSite" id="MhA1_Contig118.frz3.gene83"/>
    </source>
</evidence>
<feature type="domain" description="Large ribosomal subunit protein uL11 N-terminal" evidence="9">
    <location>
        <begin position="26"/>
        <end position="84"/>
    </location>
</feature>
<accession>A0A1I8B1K5</accession>
<dbReference type="GO" id="GO:0006412">
    <property type="term" value="P:translation"/>
    <property type="evidence" value="ECO:0007669"/>
    <property type="project" value="InterPro"/>
</dbReference>
<evidence type="ECO:0000313" key="10">
    <source>
        <dbReference type="Proteomes" id="UP000095281"/>
    </source>
</evidence>
<evidence type="ECO:0000256" key="5">
    <source>
        <dbReference type="ARBA" id="ARBA00040104"/>
    </source>
</evidence>
<evidence type="ECO:0000256" key="3">
    <source>
        <dbReference type="ARBA" id="ARBA00023274"/>
    </source>
</evidence>
<dbReference type="InterPro" id="IPR000911">
    <property type="entry name" value="Ribosomal_uL11"/>
</dbReference>
<dbReference type="PANTHER" id="PTHR11661">
    <property type="entry name" value="60S RIBOSOMAL PROTEIN L12"/>
    <property type="match status" value="1"/>
</dbReference>
<dbReference type="Pfam" id="PF00298">
    <property type="entry name" value="Ribosomal_L11"/>
    <property type="match status" value="1"/>
</dbReference>
<dbReference type="Proteomes" id="UP000095281">
    <property type="component" value="Unplaced"/>
</dbReference>
<dbReference type="SUPFAM" id="SSF46906">
    <property type="entry name" value="Ribosomal protein L11, C-terminal domain"/>
    <property type="match status" value="1"/>
</dbReference>
<evidence type="ECO:0000256" key="1">
    <source>
        <dbReference type="ARBA" id="ARBA00010537"/>
    </source>
</evidence>
<dbReference type="OMA" id="PYLRTHI"/>
<dbReference type="Gene3D" id="3.30.1550.10">
    <property type="entry name" value="Ribosomal protein L11/L12, N-terminal domain"/>
    <property type="match status" value="1"/>
</dbReference>
<dbReference type="InterPro" id="IPR020783">
    <property type="entry name" value="Ribosomal_uL11_C"/>
</dbReference>
<dbReference type="AlphaFoldDB" id="A0A1I8B1K5"/>
<dbReference type="SUPFAM" id="SSF54747">
    <property type="entry name" value="Ribosomal L11/L12e N-terminal domain"/>
    <property type="match status" value="1"/>
</dbReference>
<dbReference type="WBParaSite" id="MhA1_Contig118.frz3.gene83">
    <property type="protein sequence ID" value="MhA1_Contig118.frz3.gene83"/>
    <property type="gene ID" value="MhA1_Contig118.frz3.gene83"/>
</dbReference>
<evidence type="ECO:0000256" key="4">
    <source>
        <dbReference type="ARBA" id="ARBA00038782"/>
    </source>
</evidence>
<dbReference type="GO" id="GO:0070180">
    <property type="term" value="F:large ribosomal subunit rRNA binding"/>
    <property type="evidence" value="ECO:0007669"/>
    <property type="project" value="TreeGrafter"/>
</dbReference>
<comment type="similarity">
    <text evidence="1 7">Belongs to the universal ribosomal protein uL11 family.</text>
</comment>
<comment type="subunit">
    <text evidence="4">Component of the mitochondrial ribosome large subunit (39S) which comprises a 16S rRNA and about 50 distinct proteins.</text>
</comment>
<protein>
    <recommendedName>
        <fullName evidence="5">Large ribosomal subunit protein uL11m</fullName>
    </recommendedName>
    <alternativeName>
        <fullName evidence="6">39S ribosomal protein L11, mitochondrial</fullName>
    </alternativeName>
</protein>
<dbReference type="Gene3D" id="1.10.10.250">
    <property type="entry name" value="Ribosomal protein L11, C-terminal domain"/>
    <property type="match status" value="1"/>
</dbReference>
<dbReference type="InterPro" id="IPR036769">
    <property type="entry name" value="Ribosomal_uL11_C_sf"/>
</dbReference>
<dbReference type="InterPro" id="IPR020784">
    <property type="entry name" value="Ribosomal_uL11_N"/>
</dbReference>
<proteinExistence type="inferred from homology"/>
<keyword evidence="2 7" id="KW-0689">Ribosomal protein</keyword>